<dbReference type="EMBL" id="CP100595">
    <property type="protein sequence ID" value="UTJ06496.1"/>
    <property type="molecule type" value="Genomic_DNA"/>
</dbReference>
<evidence type="ECO:0000256" key="1">
    <source>
        <dbReference type="ARBA" id="ARBA00010429"/>
    </source>
</evidence>
<keyword evidence="3" id="KW-0349">Heme</keyword>
<keyword evidence="6" id="KW-0408">Iron</keyword>
<keyword evidence="7" id="KW-0411">Iron-sulfur</keyword>
<feature type="domain" description="Nitrite/sulphite reductase 4Fe-4S" evidence="8">
    <location>
        <begin position="126"/>
        <end position="264"/>
    </location>
</feature>
<dbReference type="Pfam" id="PF01077">
    <property type="entry name" value="NIR_SIR"/>
    <property type="match status" value="1"/>
</dbReference>
<evidence type="ECO:0000313" key="11">
    <source>
        <dbReference type="Proteomes" id="UP001060012"/>
    </source>
</evidence>
<comment type="similarity">
    <text evidence="1">Belongs to the nitrite and sulfite reductase 4Fe-4S domain family.</text>
</comment>
<keyword evidence="11" id="KW-1185">Reference proteome</keyword>
<reference evidence="10" key="1">
    <citation type="submission" date="2022-07" db="EMBL/GenBank/DDBJ databases">
        <title>Arcobacter roscoffensis sp. nov., a marine bacterium isolated from coastal seawater collected from Roscoff, France.</title>
        <authorList>
            <person name="Pascual J."/>
            <person name="Lepeaux C."/>
            <person name="Methner A."/>
            <person name="Overmann J."/>
        </authorList>
    </citation>
    <scope>NUCLEOTIDE SEQUENCE</scope>
    <source>
        <strain evidence="10">ARW1-2F2</strain>
    </source>
</reference>
<evidence type="ECO:0000256" key="3">
    <source>
        <dbReference type="ARBA" id="ARBA00022617"/>
    </source>
</evidence>
<sequence length="364" mass="41162">MSRNLAMDIEQIKKNKDGLDVISDIYIYAVLGEKASEEDLVRFKWYGIHKQEDTQDHFSLRVPLPLGELNLEQLKTLQTISTKFAKDSLFFNTHQKVEFKWLKMHNLPEVFNLLQNVGLKTIFEAGHNVKNIITCPVNGIDKTQIADVSKIADKLNETFIGNKSFSNLPNELTIAVSGYAQGCALTYTPDVSFNATKNEKGKIVYSVRVIGEHLGFITSSQIVPTARAIAKIYKDFGIRDDIEDSTFQYLVGSWGFSKFFDILDSTVTFRIKDFDIDEEFVEGKAPRLGINESKIDNQSYIGCKLKTLDIGSQKIQELINLLEKYKATKVKLTHKANVIVLDAPTNKAQDFAKDLEAIEFNPFV</sequence>
<dbReference type="InterPro" id="IPR036136">
    <property type="entry name" value="Nit/Sulf_reduc_fer-like_dom_sf"/>
</dbReference>
<dbReference type="InterPro" id="IPR045854">
    <property type="entry name" value="NO2/SO3_Rdtase_4Fe4S_sf"/>
</dbReference>
<evidence type="ECO:0000256" key="7">
    <source>
        <dbReference type="ARBA" id="ARBA00023014"/>
    </source>
</evidence>
<organism evidence="10 11">
    <name type="scientific">Arcobacter roscoffensis</name>
    <dbReference type="NCBI Taxonomy" id="2961520"/>
    <lineage>
        <taxon>Bacteria</taxon>
        <taxon>Pseudomonadati</taxon>
        <taxon>Campylobacterota</taxon>
        <taxon>Epsilonproteobacteria</taxon>
        <taxon>Campylobacterales</taxon>
        <taxon>Arcobacteraceae</taxon>
        <taxon>Arcobacter</taxon>
    </lineage>
</organism>
<name>A0ABY5E2T4_9BACT</name>
<keyword evidence="2" id="KW-0004">4Fe-4S</keyword>
<proteinExistence type="inferred from homology"/>
<dbReference type="SUPFAM" id="SSF56014">
    <property type="entry name" value="Nitrite and sulphite reductase 4Fe-4S domain-like"/>
    <property type="match status" value="1"/>
</dbReference>
<keyword evidence="5" id="KW-0560">Oxidoreductase</keyword>
<accession>A0ABY5E2T4</accession>
<dbReference type="InterPro" id="IPR006067">
    <property type="entry name" value="NO2/SO3_Rdtase_4Fe4S_dom"/>
</dbReference>
<evidence type="ECO:0000256" key="4">
    <source>
        <dbReference type="ARBA" id="ARBA00022723"/>
    </source>
</evidence>
<protein>
    <submittedName>
        <fullName evidence="10">Sulfite reductase</fullName>
    </submittedName>
</protein>
<keyword evidence="4" id="KW-0479">Metal-binding</keyword>
<gene>
    <name evidence="10" type="ORF">NJU99_14820</name>
</gene>
<dbReference type="PANTHER" id="PTHR32439:SF0">
    <property type="entry name" value="FERREDOXIN--NITRITE REDUCTASE, CHLOROPLASTIC"/>
    <property type="match status" value="1"/>
</dbReference>
<evidence type="ECO:0000313" key="10">
    <source>
        <dbReference type="EMBL" id="UTJ06496.1"/>
    </source>
</evidence>
<dbReference type="SUPFAM" id="SSF55124">
    <property type="entry name" value="Nitrite/Sulfite reductase N-terminal domain-like"/>
    <property type="match status" value="2"/>
</dbReference>
<dbReference type="InterPro" id="IPR051329">
    <property type="entry name" value="NIR_SIR_4Fe-4S"/>
</dbReference>
<dbReference type="RefSeq" id="WP_254576675.1">
    <property type="nucleotide sequence ID" value="NZ_CP100595.1"/>
</dbReference>
<dbReference type="Gene3D" id="3.30.413.10">
    <property type="entry name" value="Sulfite Reductase Hemoprotein, domain 1"/>
    <property type="match status" value="1"/>
</dbReference>
<dbReference type="PANTHER" id="PTHR32439">
    <property type="entry name" value="FERREDOXIN--NITRITE REDUCTASE, CHLOROPLASTIC"/>
    <property type="match status" value="1"/>
</dbReference>
<evidence type="ECO:0000256" key="6">
    <source>
        <dbReference type="ARBA" id="ARBA00023004"/>
    </source>
</evidence>
<evidence type="ECO:0000259" key="8">
    <source>
        <dbReference type="Pfam" id="PF01077"/>
    </source>
</evidence>
<dbReference type="Pfam" id="PF03460">
    <property type="entry name" value="NIR_SIR_ferr"/>
    <property type="match status" value="1"/>
</dbReference>
<dbReference type="Proteomes" id="UP001060012">
    <property type="component" value="Chromosome"/>
</dbReference>
<dbReference type="Gene3D" id="3.90.480.20">
    <property type="match status" value="1"/>
</dbReference>
<feature type="domain" description="Nitrite/Sulfite reductase ferredoxin-like" evidence="9">
    <location>
        <begin position="49"/>
        <end position="116"/>
    </location>
</feature>
<evidence type="ECO:0000256" key="2">
    <source>
        <dbReference type="ARBA" id="ARBA00022485"/>
    </source>
</evidence>
<dbReference type="InterPro" id="IPR005117">
    <property type="entry name" value="NiRdtase/SiRdtase_haem-b_fer"/>
</dbReference>
<evidence type="ECO:0000259" key="9">
    <source>
        <dbReference type="Pfam" id="PF03460"/>
    </source>
</evidence>
<evidence type="ECO:0000256" key="5">
    <source>
        <dbReference type="ARBA" id="ARBA00023002"/>
    </source>
</evidence>